<evidence type="ECO:0000256" key="1">
    <source>
        <dbReference type="SAM" id="Coils"/>
    </source>
</evidence>
<keyword evidence="1" id="KW-0175">Coiled coil</keyword>
<evidence type="ECO:0000256" key="2">
    <source>
        <dbReference type="SAM" id="MobiDB-lite"/>
    </source>
</evidence>
<comment type="caution">
    <text evidence="3">The sequence shown here is derived from an EMBL/GenBank/DDBJ whole genome shotgun (WGS) entry which is preliminary data.</text>
</comment>
<organism evidence="3 4">
    <name type="scientific">Prorocentrum cordatum</name>
    <dbReference type="NCBI Taxonomy" id="2364126"/>
    <lineage>
        <taxon>Eukaryota</taxon>
        <taxon>Sar</taxon>
        <taxon>Alveolata</taxon>
        <taxon>Dinophyceae</taxon>
        <taxon>Prorocentrales</taxon>
        <taxon>Prorocentraceae</taxon>
        <taxon>Prorocentrum</taxon>
    </lineage>
</organism>
<dbReference type="Proteomes" id="UP001189429">
    <property type="component" value="Unassembled WGS sequence"/>
</dbReference>
<reference evidence="3" key="1">
    <citation type="submission" date="2023-10" db="EMBL/GenBank/DDBJ databases">
        <authorList>
            <person name="Chen Y."/>
            <person name="Shah S."/>
            <person name="Dougan E. K."/>
            <person name="Thang M."/>
            <person name="Chan C."/>
        </authorList>
    </citation>
    <scope>NUCLEOTIDE SEQUENCE [LARGE SCALE GENOMIC DNA]</scope>
</reference>
<protein>
    <submittedName>
        <fullName evidence="3">Uncharacterized protein</fullName>
    </submittedName>
</protein>
<sequence length="739" mass="78070">ARAHSPRTLPPLGARVLASLPPLLGSPRPRAAMKASQAAALVALLAGCALPAHAATDGQNPLGKVLELLDSLYAKVASEGEAEQKAFVEYTSWCDDAASTKRNEITTGESKKGDLEASIGKLASDIATSDSTIEKLAASIATQTKDLADATAIREKEAGEFATNEAELADSIDTLGRAISIISKEMSKNPAAFAQVDTSSFEGLMKGLAAVMEAASFNSASKQKLTALVQAGQAADSEEDPTGAPSATVYKTHSTEILDVLEDLKEKAEEDLAALRKAESNAKQNYAMLKQSLDDANTNDSKDMADEKAAKSAAEEEKAADTKDLEMTVKALADANAALESIKTDCMTVAADHEASVAGRNAELKAIAEAVKILKDTSSGAVEQSYSFVQLSTGIQTSVDLKKAEVVNVVQQLAKKFHSSALAQLASRIQAVVRLGSAAGEDPFVKVKGLIQDLIAKLESEASAAAEEKAYCDDQMAKTEEKKSELEEDMAALTAKIDKAAATSAMLKAEVKELQAELAALAQLQAEMDKIRSAENAAYLQAKADLTLGLKGVRDALSVLRAYYGGAASMLQGGADAAQPAKPVSHSMASGAGGSIISEGGVVESDFAKNLATEEAEEDDAQAVYDRTTQENKVTKTMKDQGVVYKTKEFKSLDKSVSDMTSDRAGKDTQLKAVLEYYAQVKDRCIAKPESYEERKARRESEVAGLKQALSILESETALVQLRSRKRAARDGFLGPSAH</sequence>
<feature type="compositionally biased region" description="Basic and acidic residues" evidence="2">
    <location>
        <begin position="300"/>
        <end position="321"/>
    </location>
</feature>
<keyword evidence="4" id="KW-1185">Reference proteome</keyword>
<feature type="coiled-coil region" evidence="1">
    <location>
        <begin position="469"/>
        <end position="534"/>
    </location>
</feature>
<evidence type="ECO:0000313" key="3">
    <source>
        <dbReference type="EMBL" id="CAK0830225.1"/>
    </source>
</evidence>
<dbReference type="EMBL" id="CAUYUJ010010779">
    <property type="protein sequence ID" value="CAK0830225.1"/>
    <property type="molecule type" value="Genomic_DNA"/>
</dbReference>
<proteinExistence type="predicted"/>
<accession>A0ABN9SFV2</accession>
<gene>
    <name evidence="3" type="ORF">PCOR1329_LOCUS28930</name>
</gene>
<evidence type="ECO:0000313" key="4">
    <source>
        <dbReference type="Proteomes" id="UP001189429"/>
    </source>
</evidence>
<name>A0ABN9SFV2_9DINO</name>
<feature type="region of interest" description="Disordered" evidence="2">
    <location>
        <begin position="296"/>
        <end position="321"/>
    </location>
</feature>
<feature type="non-terminal residue" evidence="3">
    <location>
        <position position="1"/>
    </location>
</feature>